<evidence type="ECO:0000256" key="3">
    <source>
        <dbReference type="SAM" id="SignalP"/>
    </source>
</evidence>
<feature type="region of interest" description="Disordered" evidence="1">
    <location>
        <begin position="466"/>
        <end position="509"/>
    </location>
</feature>
<evidence type="ECO:0000256" key="2">
    <source>
        <dbReference type="SAM" id="Phobius"/>
    </source>
</evidence>
<keyword evidence="2" id="KW-0812">Transmembrane</keyword>
<gene>
    <name evidence="4" type="ORF">BJX68DRAFT_115872</name>
</gene>
<evidence type="ECO:0000256" key="1">
    <source>
        <dbReference type="SAM" id="MobiDB-lite"/>
    </source>
</evidence>
<name>A0ABR4L5M6_9EURO</name>
<keyword evidence="5" id="KW-1185">Reference proteome</keyword>
<dbReference type="EMBL" id="JBFXLR010000003">
    <property type="protein sequence ID" value="KAL2859454.1"/>
    <property type="molecule type" value="Genomic_DNA"/>
</dbReference>
<evidence type="ECO:0000313" key="5">
    <source>
        <dbReference type="Proteomes" id="UP001610444"/>
    </source>
</evidence>
<feature type="signal peptide" evidence="3">
    <location>
        <begin position="1"/>
        <end position="27"/>
    </location>
</feature>
<keyword evidence="3" id="KW-0732">Signal</keyword>
<dbReference type="GeneID" id="98151169"/>
<keyword evidence="2" id="KW-0472">Membrane</keyword>
<organism evidence="4 5">
    <name type="scientific">Aspergillus pseudodeflectus</name>
    <dbReference type="NCBI Taxonomy" id="176178"/>
    <lineage>
        <taxon>Eukaryota</taxon>
        <taxon>Fungi</taxon>
        <taxon>Dikarya</taxon>
        <taxon>Ascomycota</taxon>
        <taxon>Pezizomycotina</taxon>
        <taxon>Eurotiomycetes</taxon>
        <taxon>Eurotiomycetidae</taxon>
        <taxon>Eurotiales</taxon>
        <taxon>Aspergillaceae</taxon>
        <taxon>Aspergillus</taxon>
        <taxon>Aspergillus subgen. Nidulantes</taxon>
    </lineage>
</organism>
<proteinExistence type="predicted"/>
<accession>A0ABR4L5M6</accession>
<dbReference type="RefSeq" id="XP_070904388.1">
    <property type="nucleotide sequence ID" value="XM_071036005.1"/>
</dbReference>
<protein>
    <submittedName>
        <fullName evidence="4">Uncharacterized protein</fullName>
    </submittedName>
</protein>
<keyword evidence="2" id="KW-1133">Transmembrane helix</keyword>
<reference evidence="4 5" key="1">
    <citation type="submission" date="2024-07" db="EMBL/GenBank/DDBJ databases">
        <title>Section-level genome sequencing and comparative genomics of Aspergillus sections Usti and Cavernicolus.</title>
        <authorList>
            <consortium name="Lawrence Berkeley National Laboratory"/>
            <person name="Nybo J.L."/>
            <person name="Vesth T.C."/>
            <person name="Theobald S."/>
            <person name="Frisvad J.C."/>
            <person name="Larsen T.O."/>
            <person name="Kjaerboelling I."/>
            <person name="Rothschild-Mancinelli K."/>
            <person name="Lyhne E.K."/>
            <person name="Kogle M.E."/>
            <person name="Barry K."/>
            <person name="Clum A."/>
            <person name="Na H."/>
            <person name="Ledsgaard L."/>
            <person name="Lin J."/>
            <person name="Lipzen A."/>
            <person name="Kuo A."/>
            <person name="Riley R."/>
            <person name="Mondo S."/>
            <person name="LaButti K."/>
            <person name="Haridas S."/>
            <person name="Pangalinan J."/>
            <person name="Salamov A.A."/>
            <person name="Simmons B.A."/>
            <person name="Magnuson J.K."/>
            <person name="Chen J."/>
            <person name="Drula E."/>
            <person name="Henrissat B."/>
            <person name="Wiebenga A."/>
            <person name="Lubbers R.J."/>
            <person name="Gomes A.C."/>
            <person name="Macurrencykelacurrency M.R."/>
            <person name="Stajich J."/>
            <person name="Grigoriev I.V."/>
            <person name="Mortensen U.H."/>
            <person name="De vries R.P."/>
            <person name="Baker S.E."/>
            <person name="Andersen M.R."/>
        </authorList>
    </citation>
    <scope>NUCLEOTIDE SEQUENCE [LARGE SCALE GENOMIC DNA]</scope>
    <source>
        <strain evidence="4 5">CBS 756.74</strain>
    </source>
</reference>
<sequence length="509" mass="54609">MARHLVGFAALAMGLISGTSHPPQSSALNIENNCTGATAQEPEIPSACSNSASLSIPIATQSDIYTLLNAGCTTLYGQLRIQSSFEGEFVLPNVTAIKIDGVVVEDDGDLRVTAIELPDLVEVSNSIVLGTLGTVRRVSMPKLKRIPGNLSGRLWVENATVEFDALESAKGLDLVGNLTSLDFPSLRSVNKTVSICNVPDCDLEYNVARTAMDISFPALESVGVFYVKGTASRISAPNLSAIGMLPMVLPTAGNATSMTNSTSAANTTDTLETTSTNLESRSTTGQLDVLQGLNLHLENVPLNISFPSLVNVTLSANFKGPLLSLNLPNMTTYPENFTVYTTERAKITLPVIHAQNLEFQGSMEILNLTHLHEPFSLTVYSDETIQCSDITVPGGAQSQPNVYCTWDSYTYIPYHKPGLNTWQKVVIAVGVIVAVAVSVLAGILLWRRRKAKRGLKMGLVWRPGSVGSWRKDSSESSDSDADSGLGKEMDVVVQRRGSPPPYPPRPEAV</sequence>
<comment type="caution">
    <text evidence="4">The sequence shown here is derived from an EMBL/GenBank/DDBJ whole genome shotgun (WGS) entry which is preliminary data.</text>
</comment>
<feature type="compositionally biased region" description="Pro residues" evidence="1">
    <location>
        <begin position="498"/>
        <end position="509"/>
    </location>
</feature>
<dbReference type="Proteomes" id="UP001610444">
    <property type="component" value="Unassembled WGS sequence"/>
</dbReference>
<evidence type="ECO:0000313" key="4">
    <source>
        <dbReference type="EMBL" id="KAL2859454.1"/>
    </source>
</evidence>
<feature type="transmembrane region" description="Helical" evidence="2">
    <location>
        <begin position="425"/>
        <end position="446"/>
    </location>
</feature>
<feature type="chain" id="PRO_5045555363" evidence="3">
    <location>
        <begin position="28"/>
        <end position="509"/>
    </location>
</feature>